<evidence type="ECO:0000313" key="1">
    <source>
        <dbReference type="Ensembl" id="ENSSDAP00000008614.1"/>
    </source>
</evidence>
<reference evidence="1" key="2">
    <citation type="submission" date="2025-09" db="UniProtKB">
        <authorList>
            <consortium name="Ensembl"/>
        </authorList>
    </citation>
    <scope>IDENTIFICATION</scope>
</reference>
<evidence type="ECO:0000313" key="2">
    <source>
        <dbReference type="Proteomes" id="UP000694422"/>
    </source>
</evidence>
<keyword evidence="2" id="KW-1185">Reference proteome</keyword>
<name>A0A8C9PJL2_SPEDA</name>
<organism evidence="1 2">
    <name type="scientific">Spermophilus dauricus</name>
    <name type="common">Daurian ground squirrel</name>
    <dbReference type="NCBI Taxonomy" id="99837"/>
    <lineage>
        <taxon>Eukaryota</taxon>
        <taxon>Metazoa</taxon>
        <taxon>Chordata</taxon>
        <taxon>Craniata</taxon>
        <taxon>Vertebrata</taxon>
        <taxon>Euteleostomi</taxon>
        <taxon>Mammalia</taxon>
        <taxon>Eutheria</taxon>
        <taxon>Euarchontoglires</taxon>
        <taxon>Glires</taxon>
        <taxon>Rodentia</taxon>
        <taxon>Sciuromorpha</taxon>
        <taxon>Sciuridae</taxon>
        <taxon>Xerinae</taxon>
        <taxon>Marmotini</taxon>
        <taxon>Spermophilus</taxon>
    </lineage>
</organism>
<sequence>MISDDSDLLPRFIVCMPSFRPWPKLWLETLPKEDLIKFAKKQMMLLQKAKSRCTGIRNRSFFIQRPFFF</sequence>
<proteinExistence type="predicted"/>
<accession>A0A8C9PJL2</accession>
<dbReference type="Proteomes" id="UP000694422">
    <property type="component" value="Unplaced"/>
</dbReference>
<dbReference type="AlphaFoldDB" id="A0A8C9PJL2"/>
<protein>
    <submittedName>
        <fullName evidence="1">Uncharacterized protein</fullName>
    </submittedName>
</protein>
<reference evidence="1" key="1">
    <citation type="submission" date="2025-08" db="UniProtKB">
        <authorList>
            <consortium name="Ensembl"/>
        </authorList>
    </citation>
    <scope>IDENTIFICATION</scope>
</reference>
<dbReference type="Ensembl" id="ENSSDAT00000009793.1">
    <property type="protein sequence ID" value="ENSSDAP00000008614.1"/>
    <property type="gene ID" value="ENSSDAG00000007863.1"/>
</dbReference>